<evidence type="ECO:0000259" key="1">
    <source>
        <dbReference type="Pfam" id="PF03016"/>
    </source>
</evidence>
<dbReference type="InterPro" id="IPR004263">
    <property type="entry name" value="Exostosin"/>
</dbReference>
<dbReference type="AlphaFoldDB" id="A0A6C0ESK3"/>
<name>A0A6C0ESK3_9ZZZZ</name>
<dbReference type="PANTHER" id="PTHR11062">
    <property type="entry name" value="EXOSTOSIN HEPARAN SULFATE GLYCOSYLTRANSFERASE -RELATED"/>
    <property type="match status" value="1"/>
</dbReference>
<dbReference type="Gene3D" id="3.90.550.10">
    <property type="entry name" value="Spore Coat Polysaccharide Biosynthesis Protein SpsA, Chain A"/>
    <property type="match status" value="1"/>
</dbReference>
<protein>
    <recommendedName>
        <fullName evidence="1">Exostosin GT47 domain-containing protein</fullName>
    </recommendedName>
</protein>
<dbReference type="InterPro" id="IPR040911">
    <property type="entry name" value="Exostosin_GT47"/>
</dbReference>
<dbReference type="InterPro" id="IPR029044">
    <property type="entry name" value="Nucleotide-diphossugar_trans"/>
</dbReference>
<proteinExistence type="predicted"/>
<dbReference type="EMBL" id="MN738924">
    <property type="protein sequence ID" value="QHT31712.1"/>
    <property type="molecule type" value="Genomic_DNA"/>
</dbReference>
<organism evidence="2">
    <name type="scientific">viral metagenome</name>
    <dbReference type="NCBI Taxonomy" id="1070528"/>
    <lineage>
        <taxon>unclassified sequences</taxon>
        <taxon>metagenomes</taxon>
        <taxon>organismal metagenomes</taxon>
    </lineage>
</organism>
<evidence type="ECO:0000313" key="2">
    <source>
        <dbReference type="EMBL" id="QHT31712.1"/>
    </source>
</evidence>
<dbReference type="SUPFAM" id="SSF53448">
    <property type="entry name" value="Nucleotide-diphospho-sugar transferases"/>
    <property type="match status" value="1"/>
</dbReference>
<feature type="domain" description="Exostosin GT47" evidence="1">
    <location>
        <begin position="116"/>
        <end position="250"/>
    </location>
</feature>
<reference evidence="2" key="1">
    <citation type="journal article" date="2020" name="Nature">
        <title>Giant virus diversity and host interactions through global metagenomics.</title>
        <authorList>
            <person name="Schulz F."/>
            <person name="Roux S."/>
            <person name="Paez-Espino D."/>
            <person name="Jungbluth S."/>
            <person name="Walsh D.A."/>
            <person name="Denef V.J."/>
            <person name="McMahon K.D."/>
            <person name="Konstantinidis K.T."/>
            <person name="Eloe-Fadrosh E.A."/>
            <person name="Kyrpides N.C."/>
            <person name="Woyke T."/>
        </authorList>
    </citation>
    <scope>NUCLEOTIDE SEQUENCE</scope>
    <source>
        <strain evidence="2">GVMAG-M-3300009155-48</strain>
    </source>
</reference>
<sequence length="553" mass="65743">MFSYIPNELFISKTDIQYPPFKNGKYMEEYFLNYVRTKEISQDKQGRKYIPALWTNFQTAQWFPNAREEMQRTLDKWINDNPSTPGYYIVVQHDDGPMLRLPTNTKIYGACRGNIPLPLIYEDVENKLENIEKKTFKNKNILCSFVGSITHGVRKNIIDMYENNPRFKFVSRNGWTNNVQKEDQTTFIDYTVNSKFALAPRGYGRSSFRFFEIFKLGTIPIYVWDDKNWLPYSEIIDYDSFCITLHISEIDILEEICLGINEKKYEKMLLKYQEIKHMFEMEYMCEYICGKPTINRVHAPVITNEYVKSKILLVTIAIGDKYLHQYNTIFRKNHEMYAKKHDYDFKVITDFLDKSLCHADAITFNKILVCSQSWSNDYEFIIVIDADILINMNSPAIHTSMDFETKIGIVNEYSQPTNEMRIEIQRMMGWEPDAKGYYKLAQLDIDTKMVFNTGVMVFQPKIHRGFLDKIYNKYARNSINHPRRYHYEQSCIGYELQVHQKYKIMDNKWNTIWPLYKMMGSQLEFIFRENHFIHFTGHIDIENGIKIEKEING</sequence>
<accession>A0A6C0ESK3</accession>
<dbReference type="GO" id="GO:0016757">
    <property type="term" value="F:glycosyltransferase activity"/>
    <property type="evidence" value="ECO:0007669"/>
    <property type="project" value="InterPro"/>
</dbReference>
<dbReference type="Pfam" id="PF03016">
    <property type="entry name" value="Exostosin_GT47"/>
    <property type="match status" value="1"/>
</dbReference>